<dbReference type="InterPro" id="IPR006656">
    <property type="entry name" value="Mopterin_OxRdtase"/>
</dbReference>
<dbReference type="InterPro" id="IPR006655">
    <property type="entry name" value="Mopterin_OxRdtase_prok_CS"/>
</dbReference>
<comment type="similarity">
    <text evidence="3">Belongs to the prokaryotic molybdopterin-containing oxidoreductase family.</text>
</comment>
<feature type="domain" description="4Fe-4S Mo/W bis-MGD-type" evidence="12">
    <location>
        <begin position="3"/>
        <end position="59"/>
    </location>
</feature>
<keyword evidence="5" id="KW-0500">Molybdenum</keyword>
<name>A0A497F1F2_9CREN</name>
<dbReference type="InterPro" id="IPR006657">
    <property type="entry name" value="MoPterin_dinucl-bd_dom"/>
</dbReference>
<comment type="caution">
    <text evidence="14">The sequence shown here is derived from an EMBL/GenBank/DDBJ whole genome shotgun (WGS) entry which is preliminary data.</text>
</comment>
<comment type="catalytic activity">
    <reaction evidence="10">
        <text>oxidized coenzyme F420-(gamma-L-Glu)(n) + formate + 2 H(+) = reduced coenzyme F420-(gamma-L-Glu)(n) + CO2</text>
        <dbReference type="Rhea" id="RHEA:42764"/>
        <dbReference type="Rhea" id="RHEA-COMP:12939"/>
        <dbReference type="Rhea" id="RHEA-COMP:14378"/>
        <dbReference type="ChEBI" id="CHEBI:15378"/>
        <dbReference type="ChEBI" id="CHEBI:15740"/>
        <dbReference type="ChEBI" id="CHEBI:16526"/>
        <dbReference type="ChEBI" id="CHEBI:133980"/>
        <dbReference type="ChEBI" id="CHEBI:139511"/>
        <dbReference type="EC" id="1.17.98.3"/>
    </reaction>
</comment>
<evidence type="ECO:0000256" key="2">
    <source>
        <dbReference type="ARBA" id="ARBA00001966"/>
    </source>
</evidence>
<evidence type="ECO:0000313" key="16">
    <source>
        <dbReference type="Proteomes" id="UP000278475"/>
    </source>
</evidence>
<evidence type="ECO:0000256" key="5">
    <source>
        <dbReference type="ARBA" id="ARBA00022505"/>
    </source>
</evidence>
<dbReference type="CDD" id="cd02753">
    <property type="entry name" value="MopB_Formate-Dh-H"/>
    <property type="match status" value="1"/>
</dbReference>
<dbReference type="Proteomes" id="UP000272051">
    <property type="component" value="Unassembled WGS sequence"/>
</dbReference>
<dbReference type="GO" id="GO:0003954">
    <property type="term" value="F:NADH dehydrogenase activity"/>
    <property type="evidence" value="ECO:0007669"/>
    <property type="project" value="TreeGrafter"/>
</dbReference>
<evidence type="ECO:0000256" key="9">
    <source>
        <dbReference type="ARBA" id="ARBA00023014"/>
    </source>
</evidence>
<keyword evidence="4" id="KW-0004">4Fe-4S</keyword>
<dbReference type="EMBL" id="QMQX01000010">
    <property type="protein sequence ID" value="RLE53463.1"/>
    <property type="molecule type" value="Genomic_DNA"/>
</dbReference>
<evidence type="ECO:0000256" key="10">
    <source>
        <dbReference type="ARBA" id="ARBA00047971"/>
    </source>
</evidence>
<gene>
    <name evidence="13" type="ORF">DRJ31_03355</name>
    <name evidence="14" type="ORF">DRJ33_00990</name>
</gene>
<dbReference type="GO" id="GO:0022904">
    <property type="term" value="P:respiratory electron transport chain"/>
    <property type="evidence" value="ECO:0007669"/>
    <property type="project" value="TreeGrafter"/>
</dbReference>
<dbReference type="Pfam" id="PF00384">
    <property type="entry name" value="Molybdopterin"/>
    <property type="match status" value="1"/>
</dbReference>
<evidence type="ECO:0000313" key="15">
    <source>
        <dbReference type="Proteomes" id="UP000272051"/>
    </source>
</evidence>
<dbReference type="Gene3D" id="3.40.50.740">
    <property type="match status" value="1"/>
</dbReference>
<dbReference type="GO" id="GO:0008863">
    <property type="term" value="F:formate dehydrogenase (NAD+) activity"/>
    <property type="evidence" value="ECO:0007669"/>
    <property type="project" value="InterPro"/>
</dbReference>
<dbReference type="Gene3D" id="2.20.25.90">
    <property type="entry name" value="ADC-like domains"/>
    <property type="match status" value="1"/>
</dbReference>
<keyword evidence="7" id="KW-0560">Oxidoreductase</keyword>
<dbReference type="GO" id="GO:0046872">
    <property type="term" value="F:metal ion binding"/>
    <property type="evidence" value="ECO:0007669"/>
    <property type="project" value="UniProtKB-KW"/>
</dbReference>
<dbReference type="Pfam" id="PF01568">
    <property type="entry name" value="Molydop_binding"/>
    <property type="match status" value="1"/>
</dbReference>
<dbReference type="Gene3D" id="3.40.228.10">
    <property type="entry name" value="Dimethylsulfoxide Reductase, domain 2"/>
    <property type="match status" value="1"/>
</dbReference>
<accession>A0A497F1F2</accession>
<evidence type="ECO:0000313" key="14">
    <source>
        <dbReference type="EMBL" id="RLE53463.1"/>
    </source>
</evidence>
<dbReference type="InterPro" id="IPR006963">
    <property type="entry name" value="Mopterin_OxRdtase_4Fe-4S_dom"/>
</dbReference>
<dbReference type="Pfam" id="PF04879">
    <property type="entry name" value="Molybdop_Fe4S4"/>
    <property type="match status" value="1"/>
</dbReference>
<evidence type="ECO:0000256" key="4">
    <source>
        <dbReference type="ARBA" id="ARBA00022485"/>
    </source>
</evidence>
<evidence type="ECO:0000256" key="3">
    <source>
        <dbReference type="ARBA" id="ARBA00010312"/>
    </source>
</evidence>
<dbReference type="GO" id="GO:0043546">
    <property type="term" value="F:molybdopterin cofactor binding"/>
    <property type="evidence" value="ECO:0007669"/>
    <property type="project" value="InterPro"/>
</dbReference>
<organism evidence="14 15">
    <name type="scientific">Thermoproteota archaeon</name>
    <dbReference type="NCBI Taxonomy" id="2056631"/>
    <lineage>
        <taxon>Archaea</taxon>
        <taxon>Thermoproteota</taxon>
    </lineage>
</organism>
<dbReference type="PANTHER" id="PTHR43105:SF14">
    <property type="entry name" value="FORMATE DEHYDROGENASE H"/>
    <property type="match status" value="1"/>
</dbReference>
<dbReference type="InterPro" id="IPR041925">
    <property type="entry name" value="CT_Formate-Dh_H"/>
</dbReference>
<comment type="cofactor">
    <cofactor evidence="2">
        <name>[4Fe-4S] cluster</name>
        <dbReference type="ChEBI" id="CHEBI:49883"/>
    </cofactor>
</comment>
<evidence type="ECO:0000256" key="7">
    <source>
        <dbReference type="ARBA" id="ARBA00023002"/>
    </source>
</evidence>
<dbReference type="InterPro" id="IPR009010">
    <property type="entry name" value="Asp_de-COase-like_dom_sf"/>
</dbReference>
<dbReference type="SUPFAM" id="SSF53706">
    <property type="entry name" value="Formate dehydrogenase/DMSO reductase, domains 1-3"/>
    <property type="match status" value="1"/>
</dbReference>
<keyword evidence="9" id="KW-0411">Iron-sulfur</keyword>
<keyword evidence="8" id="KW-0408">Iron</keyword>
<dbReference type="InterPro" id="IPR050123">
    <property type="entry name" value="Prok_molybdopt-oxidoreductase"/>
</dbReference>
<dbReference type="SUPFAM" id="SSF50692">
    <property type="entry name" value="ADC-like"/>
    <property type="match status" value="1"/>
</dbReference>
<dbReference type="AlphaFoldDB" id="A0A497F1F2"/>
<evidence type="ECO:0000256" key="8">
    <source>
        <dbReference type="ARBA" id="ARBA00023004"/>
    </source>
</evidence>
<evidence type="ECO:0000313" key="13">
    <source>
        <dbReference type="EMBL" id="RLE49895.1"/>
    </source>
</evidence>
<evidence type="ECO:0000259" key="12">
    <source>
        <dbReference type="PROSITE" id="PS51669"/>
    </source>
</evidence>
<dbReference type="PROSITE" id="PS00932">
    <property type="entry name" value="MOLYBDOPTERIN_PROK_3"/>
    <property type="match status" value="1"/>
</dbReference>
<dbReference type="EC" id="1.17.98.3" evidence="11"/>
<comment type="cofactor">
    <cofactor evidence="1">
        <name>Mo-bis(molybdopterin guanine dinucleotide)</name>
        <dbReference type="ChEBI" id="CHEBI:60539"/>
    </cofactor>
</comment>
<keyword evidence="6" id="KW-0479">Metal-binding</keyword>
<proteinExistence type="inferred from homology"/>
<protein>
    <recommendedName>
        <fullName evidence="11">formate dehydrogenase (coenzyme F420)</fullName>
        <ecNumber evidence="11">1.17.98.3</ecNumber>
    </recommendedName>
</protein>
<evidence type="ECO:0000256" key="1">
    <source>
        <dbReference type="ARBA" id="ARBA00001942"/>
    </source>
</evidence>
<dbReference type="NCBIfam" id="TIGR01591">
    <property type="entry name" value="Fdh-alpha"/>
    <property type="match status" value="1"/>
</dbReference>
<dbReference type="Gene3D" id="2.40.40.20">
    <property type="match status" value="1"/>
</dbReference>
<evidence type="ECO:0000256" key="6">
    <source>
        <dbReference type="ARBA" id="ARBA00022723"/>
    </source>
</evidence>
<dbReference type="GO" id="GO:0043794">
    <property type="term" value="F:formate dehydrogenase (coenzyme F420) activity"/>
    <property type="evidence" value="ECO:0007669"/>
    <property type="project" value="UniProtKB-EC"/>
</dbReference>
<dbReference type="CDD" id="cd02790">
    <property type="entry name" value="MopB_CT_Formate-Dh_H"/>
    <property type="match status" value="1"/>
</dbReference>
<dbReference type="PANTHER" id="PTHR43105">
    <property type="entry name" value="RESPIRATORY NITRATE REDUCTASE"/>
    <property type="match status" value="1"/>
</dbReference>
<dbReference type="GO" id="GO:0016020">
    <property type="term" value="C:membrane"/>
    <property type="evidence" value="ECO:0007669"/>
    <property type="project" value="TreeGrafter"/>
</dbReference>
<dbReference type="InterPro" id="IPR006478">
    <property type="entry name" value="Formate_DH_asu"/>
</dbReference>
<evidence type="ECO:0000256" key="11">
    <source>
        <dbReference type="ARBA" id="ARBA00049724"/>
    </source>
</evidence>
<dbReference type="InterPro" id="IPR041924">
    <property type="entry name" value="Formate_Dh-H_N"/>
</dbReference>
<dbReference type="SMART" id="SM00926">
    <property type="entry name" value="Molybdop_Fe4S4"/>
    <property type="match status" value="1"/>
</dbReference>
<dbReference type="PROSITE" id="PS51669">
    <property type="entry name" value="4FE4S_MOW_BIS_MGD"/>
    <property type="match status" value="1"/>
</dbReference>
<dbReference type="GO" id="GO:0051539">
    <property type="term" value="F:4 iron, 4 sulfur cluster binding"/>
    <property type="evidence" value="ECO:0007669"/>
    <property type="project" value="UniProtKB-KW"/>
</dbReference>
<sequence>MMARYVPTICPYCGCGCGLYLVVKDGTIVGVEPWKEHPLSEGKLCPKGRNCYEYIYSGDRLKKPLIKKGGKFVEATWGEALDLIASEFKRVKTPENFGVLASGKTTNEESYVLQKFARIVMKTNNIDYCARFCHATTVGGLLPTVGSGVFETSMTDIDQADCIIIAGVNIHENFPSISRRIYRAKRNGATIIVIDPRETLTVRNYADIHLKLIPGTDVALLNAMMKIIVDEGLENREFIEKRTKGFEELKAYLSNLNLQEVEKITGVPLEDVKKAAIAYAKAKKGCILYDEGITQHTTGSDNIKALANLALMTGHIGKPGTGVNPMRGQINGEGTGDMGCFPVFYPGFKKVGDEEALKFFKQMWGVEDLPNKPGKTYLDILASCSVLYIVGTNPMVSAPNLSEVRRWLENKDFIVVQDIFLTETAELAHVVLPATCWVEKTGTYTWVDRHVQLVEKVVKPPGEAKPDWIIICEIAKKMGYQDKFSYGSAEEIFEEIRKVVPQYKGITYERLRKTPGGIQWPCPSEEHPGTPTMFVEKFATPDGFGHFQVVQYKPPAEIPDSEYPFILTTGRVLFHYHTGTMTRKTRRLSSEVPTGFVEINVEDAEKLGIRDGDLVKLVSRRGELKVKAKVTENILKGVVFMPFHFSECPANMLTNPARDPTGMPEFKVCAVRVEKAG</sequence>
<dbReference type="Proteomes" id="UP000278475">
    <property type="component" value="Unassembled WGS sequence"/>
</dbReference>
<reference evidence="15 16" key="1">
    <citation type="submission" date="2018-06" db="EMBL/GenBank/DDBJ databases">
        <title>Extensive metabolic versatility and redundancy in microbially diverse, dynamic hydrothermal sediments.</title>
        <authorList>
            <person name="Dombrowski N."/>
            <person name="Teske A."/>
            <person name="Baker B.J."/>
        </authorList>
    </citation>
    <scope>NUCLEOTIDE SEQUENCE [LARGE SCALE GENOMIC DNA]</scope>
    <source>
        <strain evidence="14">B34_G17</strain>
        <strain evidence="13">B66_G16</strain>
    </source>
</reference>
<dbReference type="GO" id="GO:0015942">
    <property type="term" value="P:formate metabolic process"/>
    <property type="evidence" value="ECO:0007669"/>
    <property type="project" value="InterPro"/>
</dbReference>
<dbReference type="FunFam" id="2.20.25.90:FF:000006">
    <property type="entry name" value="Formate dehydrogenase alpha subunit"/>
    <property type="match status" value="1"/>
</dbReference>
<dbReference type="EMBL" id="QMQV01000019">
    <property type="protein sequence ID" value="RLE49895.1"/>
    <property type="molecule type" value="Genomic_DNA"/>
</dbReference>
<dbReference type="FunFam" id="2.40.40.20:FF:000005">
    <property type="entry name" value="Periplasmic nitrate reductase"/>
    <property type="match status" value="1"/>
</dbReference>